<sequence length="374" mass="42489">MSAFFFDWLTVEQDFGFELPFLADVAYQRIRIETGEGSSLNQAPFVHKGSFCDSILIKIRGSSLRMSGNPSRWNRLDNLFGLPSIDSCISVFNSICRELGLPEFSRCTRLLPTQGPAAKRQKWTSDGAVIKEIHITSNVTVGRGNVADYISGISTLPYRNSVPRLHSNGCSADWLSPRGNANLIYPTVYDKAHELELHSLPKLKNAFGENSDEYIYVFNLVLYCRRVGLVRFEQKIKSRYLQKHNLCYWGISDFSALSKLHSDFINLDQKLQVTAMDFETISERLISAAVVDTTRSANTTAMYAIQWMHGHKFDFSKSQVQTHRARLRKIGIDIAQRCNIARFSPVFVTSTREVKRDVATPPTWYQMPRHLTAA</sequence>
<evidence type="ECO:0000313" key="4">
    <source>
        <dbReference type="EMBL" id="XAG79196.1"/>
    </source>
</evidence>
<feature type="domain" description="Replication-associated protein G2P N-terminal" evidence="1">
    <location>
        <begin position="43"/>
        <end position="247"/>
    </location>
</feature>
<proteinExistence type="predicted"/>
<name>A0AAU6V0D7_UNCXX</name>
<gene>
    <name evidence="3" type="ORF">MRN14_11805</name>
    <name evidence="4" type="ORF">MRN14_11855</name>
</gene>
<dbReference type="AlphaFoldDB" id="A0AAU6V0D7"/>
<feature type="domain" description="Replication-associated protein G2P C-terminal" evidence="2">
    <location>
        <begin position="285"/>
        <end position="369"/>
    </location>
</feature>
<reference evidence="4" key="1">
    <citation type="submission" date="2022-03" db="EMBL/GenBank/DDBJ databases">
        <title>Sea Food Isolates.</title>
        <authorList>
            <person name="Li c."/>
        </authorList>
    </citation>
    <scope>NUCLEOTIDE SEQUENCE</scope>
    <source>
        <strain evidence="4">19NY03SH02</strain>
    </source>
</reference>
<organism evidence="4">
    <name type="scientific">bacterium 19NY03SH02</name>
    <dbReference type="NCBI Taxonomy" id="2920631"/>
    <lineage>
        <taxon>Bacteria</taxon>
    </lineage>
</organism>
<dbReference type="InterPro" id="IPR022686">
    <property type="entry name" value="G2P_N"/>
</dbReference>
<dbReference type="InterPro" id="IPR022688">
    <property type="entry name" value="G2P_C"/>
</dbReference>
<dbReference type="Pfam" id="PF05155">
    <property type="entry name" value="G2P_X_C"/>
    <property type="match status" value="1"/>
</dbReference>
<dbReference type="EMBL" id="CP095354">
    <property type="protein sequence ID" value="XAG79186.1"/>
    <property type="molecule type" value="Genomic_DNA"/>
</dbReference>
<protein>
    <submittedName>
        <fullName evidence="4">Phage/plasmid replication protein</fullName>
    </submittedName>
</protein>
<evidence type="ECO:0000259" key="2">
    <source>
        <dbReference type="Pfam" id="PF05155"/>
    </source>
</evidence>
<evidence type="ECO:0000313" key="3">
    <source>
        <dbReference type="EMBL" id="XAG79186.1"/>
    </source>
</evidence>
<dbReference type="GO" id="GO:0006260">
    <property type="term" value="P:DNA replication"/>
    <property type="evidence" value="ECO:0007669"/>
    <property type="project" value="InterPro"/>
</dbReference>
<accession>A0AAU6V0D7</accession>
<evidence type="ECO:0000259" key="1">
    <source>
        <dbReference type="Pfam" id="PF05144"/>
    </source>
</evidence>
<dbReference type="Pfam" id="PF05144">
    <property type="entry name" value="Phage_CRI"/>
    <property type="match status" value="1"/>
</dbReference>
<dbReference type="EMBL" id="CP095354">
    <property type="protein sequence ID" value="XAG79196.1"/>
    <property type="molecule type" value="Genomic_DNA"/>
</dbReference>